<dbReference type="Pfam" id="PF11010">
    <property type="entry name" value="DUF2848"/>
    <property type="match status" value="1"/>
</dbReference>
<sequence length="225" mass="26191">MHRLNVTIEFKNGNERDIEIAVSDLVIFVWSGRTTDIIKKEVEELSRIGISGPKNIPEIYILQPYLVTTSNYIRKVSDLHSGEVEYVLLIKNEDEIYVTVGSDHTDREAERCSLLAGKHMYPKIVARRAWPLKEIEDHWDDLVLRSWILEDDKKTLYQEGTMKFLLTPEKLVDLIREVVPDLKNVVVFSGTIPTIKGQIKPSGYFEIELYDPVLNRSIDHYYWIE</sequence>
<dbReference type="OrthoDB" id="23393at2157"/>
<dbReference type="eggNOG" id="arCOG10467">
    <property type="taxonomic scope" value="Archaea"/>
</dbReference>
<organism evidence="1 2">
    <name type="scientific">Vulcanisaeta distributa (strain DSM 14429 / JCM 11212 / NBRC 100878 / IC-017)</name>
    <dbReference type="NCBI Taxonomy" id="572478"/>
    <lineage>
        <taxon>Archaea</taxon>
        <taxon>Thermoproteota</taxon>
        <taxon>Thermoprotei</taxon>
        <taxon>Thermoproteales</taxon>
        <taxon>Thermoproteaceae</taxon>
        <taxon>Vulcanisaeta</taxon>
    </lineage>
</organism>
<dbReference type="AlphaFoldDB" id="E1QPP1"/>
<reference evidence="2" key="2">
    <citation type="journal article" date="2010" name="Stand. Genomic Sci.">
        <title>Complete genome sequence of Vulcanisaeta distributa type strain (IC-017T).</title>
        <authorList>
            <person name="Mavromatis K."/>
            <person name="Sikorski J."/>
            <person name="Pabst E."/>
            <person name="Teshima H."/>
            <person name="Lapidus A."/>
            <person name="Lucas S."/>
            <person name="Nolan M."/>
            <person name="Glavina Del Rio T."/>
            <person name="Cheng J."/>
            <person name="Bruce D."/>
            <person name="Goodwin L."/>
            <person name="Pitluck S."/>
            <person name="Liolios K."/>
            <person name="Ivanova N."/>
            <person name="Mikhailova N."/>
            <person name="Pati A."/>
            <person name="Chen A."/>
            <person name="Palaniappan K."/>
            <person name="Land M."/>
            <person name="Hauser L."/>
            <person name="Chang Y."/>
            <person name="Jeffries C."/>
            <person name="Rohde M."/>
            <person name="Spring S."/>
            <person name="Goker M."/>
            <person name="Wirth R."/>
            <person name="Woyke T."/>
            <person name="Bristow J."/>
            <person name="Eisen J."/>
            <person name="Markowitz V."/>
            <person name="Hugenholtz P."/>
            <person name="Klenk H."/>
            <person name="Kyrpides N."/>
        </authorList>
    </citation>
    <scope>NUCLEOTIDE SEQUENCE [LARGE SCALE GENOMIC DNA]</scope>
    <source>
        <strain evidence="2">DSM 14429 / JCM 11212 / NBRC 100878 / IC-017</strain>
    </source>
</reference>
<proteinExistence type="predicted"/>
<dbReference type="STRING" id="572478.Vdis_0947"/>
<dbReference type="InterPro" id="IPR021269">
    <property type="entry name" value="DUF2848"/>
</dbReference>
<gene>
    <name evidence="1" type="ordered locus">Vdis_0947</name>
</gene>
<evidence type="ECO:0008006" key="3">
    <source>
        <dbReference type="Google" id="ProtNLM"/>
    </source>
</evidence>
<protein>
    <recommendedName>
        <fullName evidence="3">DUF2848 domain-containing protein</fullName>
    </recommendedName>
</protein>
<dbReference type="EMBL" id="CP002100">
    <property type="protein sequence ID" value="ADN50337.1"/>
    <property type="molecule type" value="Genomic_DNA"/>
</dbReference>
<dbReference type="Proteomes" id="UP000006681">
    <property type="component" value="Chromosome"/>
</dbReference>
<accession>E1QPP1</accession>
<dbReference type="KEGG" id="vdi:Vdis_0947"/>
<dbReference type="HOGENOM" id="CLU_074521_0_0_2"/>
<evidence type="ECO:0000313" key="2">
    <source>
        <dbReference type="Proteomes" id="UP000006681"/>
    </source>
</evidence>
<evidence type="ECO:0000313" key="1">
    <source>
        <dbReference type="EMBL" id="ADN50337.1"/>
    </source>
</evidence>
<keyword evidence="2" id="KW-1185">Reference proteome</keyword>
<dbReference type="RefSeq" id="WP_013336062.1">
    <property type="nucleotide sequence ID" value="NC_014537.1"/>
</dbReference>
<name>E1QPP1_VULDI</name>
<dbReference type="GeneID" id="9751876"/>
<reference evidence="1 2" key="1">
    <citation type="journal article" date="2010" name="Stand. Genomic Sci.">
        <title>Complete genome sequence of Vulcanisaeta distributa type strain (IC-017).</title>
        <authorList>
            <person name="Mavromatis K."/>
            <person name="Sikorski J."/>
            <person name="Pabst E."/>
            <person name="Teshima H."/>
            <person name="Lapidus A."/>
            <person name="Lucas S."/>
            <person name="Nolan M."/>
            <person name="Glavina Del Rio T."/>
            <person name="Cheng J.F."/>
            <person name="Bruce D."/>
            <person name="Goodwin L."/>
            <person name="Pitluck S."/>
            <person name="Liolios K."/>
            <person name="Ivanova N."/>
            <person name="Mikhailova N."/>
            <person name="Pati A."/>
            <person name="Chen A."/>
            <person name="Palaniappan K."/>
            <person name="Land M."/>
            <person name="Hauser L."/>
            <person name="Chang Y.J."/>
            <person name="Jeffries C.D."/>
            <person name="Rohde M."/>
            <person name="Spring S."/>
            <person name="Goker M."/>
            <person name="Wirth R."/>
            <person name="Woyke T."/>
            <person name="Bristow J."/>
            <person name="Eisen J.A."/>
            <person name="Markowitz V."/>
            <person name="Hugenholtz P."/>
            <person name="Klenk H.P."/>
            <person name="Kyrpides N.C."/>
        </authorList>
    </citation>
    <scope>NUCLEOTIDE SEQUENCE [LARGE SCALE GENOMIC DNA]</scope>
    <source>
        <strain evidence="2">DSM 14429 / JCM 11212 / NBRC 100878 / IC-017</strain>
    </source>
</reference>